<proteinExistence type="predicted"/>
<reference evidence="1" key="1">
    <citation type="journal article" date="2021" name="bioRxiv">
        <title>Whole Genome Assembly and Annotation of Northern Wild Rice, Zizania palustris L., Supports a Whole Genome Duplication in the Zizania Genus.</title>
        <authorList>
            <person name="Haas M."/>
            <person name="Kono T."/>
            <person name="Macchietto M."/>
            <person name="Millas R."/>
            <person name="McGilp L."/>
            <person name="Shao M."/>
            <person name="Duquette J."/>
            <person name="Hirsch C.N."/>
            <person name="Kimball J."/>
        </authorList>
    </citation>
    <scope>NUCLEOTIDE SEQUENCE</scope>
    <source>
        <tissue evidence="1">Fresh leaf tissue</tissue>
    </source>
</reference>
<name>A0A8J5WRK2_ZIZPA</name>
<accession>A0A8J5WRK2</accession>
<reference evidence="1" key="2">
    <citation type="submission" date="2021-02" db="EMBL/GenBank/DDBJ databases">
        <authorList>
            <person name="Kimball J.A."/>
            <person name="Haas M.W."/>
            <person name="Macchietto M."/>
            <person name="Kono T."/>
            <person name="Duquette J."/>
            <person name="Shao M."/>
        </authorList>
    </citation>
    <scope>NUCLEOTIDE SEQUENCE</scope>
    <source>
        <tissue evidence="1">Fresh leaf tissue</tissue>
    </source>
</reference>
<protein>
    <submittedName>
        <fullName evidence="1">Uncharacterized protein</fullName>
    </submittedName>
</protein>
<evidence type="ECO:0000313" key="1">
    <source>
        <dbReference type="EMBL" id="KAG8095281.1"/>
    </source>
</evidence>
<evidence type="ECO:0000313" key="2">
    <source>
        <dbReference type="Proteomes" id="UP000729402"/>
    </source>
</evidence>
<comment type="caution">
    <text evidence="1">The sequence shown here is derived from an EMBL/GenBank/DDBJ whole genome shotgun (WGS) entry which is preliminary data.</text>
</comment>
<gene>
    <name evidence="1" type="ORF">GUJ93_ZPchr0012g21674</name>
</gene>
<dbReference type="AlphaFoldDB" id="A0A8J5WRK2"/>
<keyword evidence="2" id="KW-1185">Reference proteome</keyword>
<organism evidence="1 2">
    <name type="scientific">Zizania palustris</name>
    <name type="common">Northern wild rice</name>
    <dbReference type="NCBI Taxonomy" id="103762"/>
    <lineage>
        <taxon>Eukaryota</taxon>
        <taxon>Viridiplantae</taxon>
        <taxon>Streptophyta</taxon>
        <taxon>Embryophyta</taxon>
        <taxon>Tracheophyta</taxon>
        <taxon>Spermatophyta</taxon>
        <taxon>Magnoliopsida</taxon>
        <taxon>Liliopsida</taxon>
        <taxon>Poales</taxon>
        <taxon>Poaceae</taxon>
        <taxon>BOP clade</taxon>
        <taxon>Oryzoideae</taxon>
        <taxon>Oryzeae</taxon>
        <taxon>Zizaniinae</taxon>
        <taxon>Zizania</taxon>
    </lineage>
</organism>
<dbReference type="EMBL" id="JAAALK010000080">
    <property type="protein sequence ID" value="KAG8095281.1"/>
    <property type="molecule type" value="Genomic_DNA"/>
</dbReference>
<dbReference type="Proteomes" id="UP000729402">
    <property type="component" value="Unassembled WGS sequence"/>
</dbReference>
<sequence>MRSRLRAIDGWIGEGGPGRTGGRASVELRASVPLVKDFCAAHHFGVGALIGLVYAHRSDWRVPTADDKRAGNNLTGRHSTLQSYRCVASGQTDNADPIRLVSLAIALKLIY</sequence>